<dbReference type="GO" id="GO:0003677">
    <property type="term" value="F:DNA binding"/>
    <property type="evidence" value="ECO:0007669"/>
    <property type="project" value="InterPro"/>
</dbReference>
<dbReference type="eggNOG" id="ENOG50335HN">
    <property type="taxonomic scope" value="Bacteria"/>
</dbReference>
<name>C4XHW9_SOLM1</name>
<dbReference type="EMBL" id="AP010904">
    <property type="protein sequence ID" value="BAH76487.1"/>
    <property type="molecule type" value="Genomic_DNA"/>
</dbReference>
<dbReference type="InterPro" id="IPR010982">
    <property type="entry name" value="Lambda_DNA-bd_dom_sf"/>
</dbReference>
<evidence type="ECO:0000313" key="1">
    <source>
        <dbReference type="EMBL" id="BAH76487.1"/>
    </source>
</evidence>
<accession>C4XHW9</accession>
<dbReference type="OrthoDB" id="5519787at2"/>
<dbReference type="AlphaFoldDB" id="C4XHW9"/>
<reference evidence="1 2" key="1">
    <citation type="journal article" date="2009" name="Genome Res.">
        <title>Whole genome sequence of Desulfovibrio magneticus strain RS-1 revealed common gene clusters in magnetotactic bacteria.</title>
        <authorList>
            <person name="Nakazawa H."/>
            <person name="Arakaki A."/>
            <person name="Narita-Yamada S."/>
            <person name="Yashiro I."/>
            <person name="Jinno K."/>
            <person name="Aoki N."/>
            <person name="Tsuruyama A."/>
            <person name="Okamura Y."/>
            <person name="Tanikawa S."/>
            <person name="Fujita N."/>
            <person name="Takeyama H."/>
            <person name="Matsunaga T."/>
        </authorList>
    </citation>
    <scope>NUCLEOTIDE SEQUENCE [LARGE SCALE GENOMIC DNA]</scope>
    <source>
        <strain evidence="2">ATCC 700980 / DSM 13731 / RS-1</strain>
    </source>
</reference>
<dbReference type="RefSeq" id="WP_015861648.1">
    <property type="nucleotide sequence ID" value="NC_012796.1"/>
</dbReference>
<dbReference type="HOGENOM" id="CLU_083551_0_0_7"/>
<gene>
    <name evidence="1" type="ordered locus">DMR_29960</name>
</gene>
<proteinExistence type="predicted"/>
<dbReference type="Proteomes" id="UP000009071">
    <property type="component" value="Chromosome"/>
</dbReference>
<dbReference type="Gene3D" id="1.10.260.40">
    <property type="entry name" value="lambda repressor-like DNA-binding domains"/>
    <property type="match status" value="1"/>
</dbReference>
<organism evidence="1 2">
    <name type="scientific">Solidesulfovibrio magneticus (strain ATCC 700980 / DSM 13731 / RS-1)</name>
    <name type="common">Desulfovibrio magneticus</name>
    <dbReference type="NCBI Taxonomy" id="573370"/>
    <lineage>
        <taxon>Bacteria</taxon>
        <taxon>Pseudomonadati</taxon>
        <taxon>Thermodesulfobacteriota</taxon>
        <taxon>Desulfovibrionia</taxon>
        <taxon>Desulfovibrionales</taxon>
        <taxon>Desulfovibrionaceae</taxon>
        <taxon>Solidesulfovibrio</taxon>
    </lineage>
</organism>
<evidence type="ECO:0000313" key="2">
    <source>
        <dbReference type="Proteomes" id="UP000009071"/>
    </source>
</evidence>
<protein>
    <submittedName>
        <fullName evidence="1">Uncharacterized protein</fullName>
    </submittedName>
</protein>
<sequence length="237" mass="27547">MNIKSFLTYLKKHFNAKNENELATKLNISQANFSQWKNTENIPHTSIANILNCSLKNYAENCIKSIIEFHPINCVGDSNLRFLNKNDPQNNVIIQELEKHKGVYTFYDSYGKLIYVGKTKQQVLYKEMTTAFNKESKHLFMWCVDHHCNQALTTNKQIRKKYVYLHDIAKYFSAYRVETKLIDVVEALLIRVSANNNINIKMETLSGIYPPACKTNKRPRLSFTGRRGPSCTLFLQH</sequence>
<keyword evidence="2" id="KW-1185">Reference proteome</keyword>
<dbReference type="KEGG" id="dma:DMR_29960"/>